<proteinExistence type="predicted"/>
<organism evidence="6 7">
    <name type="scientific">Neisseria lisongii</name>
    <dbReference type="NCBI Taxonomy" id="2912188"/>
    <lineage>
        <taxon>Bacteria</taxon>
        <taxon>Pseudomonadati</taxon>
        <taxon>Pseudomonadota</taxon>
        <taxon>Betaproteobacteria</taxon>
        <taxon>Neisseriales</taxon>
        <taxon>Neisseriaceae</taxon>
        <taxon>Neisseria</taxon>
    </lineage>
</organism>
<feature type="transmembrane region" description="Helical" evidence="5">
    <location>
        <begin position="88"/>
        <end position="118"/>
    </location>
</feature>
<comment type="subcellular location">
    <subcellularLocation>
        <location evidence="1">Endomembrane system</location>
        <topology evidence="1">Multi-pass membrane protein</topology>
    </subcellularLocation>
</comment>
<dbReference type="Pfam" id="PF04191">
    <property type="entry name" value="PEMT"/>
    <property type="match status" value="1"/>
</dbReference>
<dbReference type="Proteomes" id="UP001201397">
    <property type="component" value="Unassembled WGS sequence"/>
</dbReference>
<keyword evidence="4 5" id="KW-0472">Membrane</keyword>
<evidence type="ECO:0000313" key="7">
    <source>
        <dbReference type="Proteomes" id="UP001201397"/>
    </source>
</evidence>
<evidence type="ECO:0000256" key="2">
    <source>
        <dbReference type="ARBA" id="ARBA00022692"/>
    </source>
</evidence>
<reference evidence="6" key="1">
    <citation type="submission" date="2022-01" db="EMBL/GenBank/DDBJ databases">
        <title>Neisseria sp. ZJ104.</title>
        <authorList>
            <person name="Yang C."/>
        </authorList>
    </citation>
    <scope>NUCLEOTIDE SEQUENCE</scope>
    <source>
        <strain evidence="6">ZJ104</strain>
    </source>
</reference>
<evidence type="ECO:0000256" key="1">
    <source>
        <dbReference type="ARBA" id="ARBA00004127"/>
    </source>
</evidence>
<feature type="transmembrane region" description="Helical" evidence="5">
    <location>
        <begin position="34"/>
        <end position="57"/>
    </location>
</feature>
<evidence type="ECO:0000256" key="4">
    <source>
        <dbReference type="ARBA" id="ARBA00023136"/>
    </source>
</evidence>
<gene>
    <name evidence="6" type="ORF">L4H06_06725</name>
</gene>
<evidence type="ECO:0000256" key="3">
    <source>
        <dbReference type="ARBA" id="ARBA00022989"/>
    </source>
</evidence>
<keyword evidence="3 5" id="KW-1133">Transmembrane helix</keyword>
<dbReference type="PANTHER" id="PTHR43847:SF1">
    <property type="entry name" value="BLL3993 PROTEIN"/>
    <property type="match status" value="1"/>
</dbReference>
<dbReference type="InterPro" id="IPR007318">
    <property type="entry name" value="Phopholipid_MeTrfase"/>
</dbReference>
<dbReference type="EMBL" id="JAKKDL010000006">
    <property type="protein sequence ID" value="MCF7529915.1"/>
    <property type="molecule type" value="Genomic_DNA"/>
</dbReference>
<comment type="caution">
    <text evidence="6">The sequence shown here is derived from an EMBL/GenBank/DDBJ whole genome shotgun (WGS) entry which is preliminary data.</text>
</comment>
<accession>A0AAW5ASF7</accession>
<dbReference type="GO" id="GO:0012505">
    <property type="term" value="C:endomembrane system"/>
    <property type="evidence" value="ECO:0007669"/>
    <property type="project" value="UniProtKB-SubCell"/>
</dbReference>
<dbReference type="RefSeq" id="WP_237092838.1">
    <property type="nucleotide sequence ID" value="NZ_JAKKDL010000006.1"/>
</dbReference>
<protein>
    <submittedName>
        <fullName evidence="6">Isoprenylcysteine carboxylmethyltransferase family protein</fullName>
    </submittedName>
</protein>
<evidence type="ECO:0000256" key="5">
    <source>
        <dbReference type="SAM" id="Phobius"/>
    </source>
</evidence>
<evidence type="ECO:0000313" key="6">
    <source>
        <dbReference type="EMBL" id="MCF7529915.1"/>
    </source>
</evidence>
<keyword evidence="2 5" id="KW-0812">Transmembrane</keyword>
<dbReference type="Gene3D" id="1.20.120.1630">
    <property type="match status" value="1"/>
</dbReference>
<name>A0AAW5ASF7_9NEIS</name>
<dbReference type="AlphaFoldDB" id="A0AAW5ASF7"/>
<dbReference type="PANTHER" id="PTHR43847">
    <property type="entry name" value="BLL3993 PROTEIN"/>
    <property type="match status" value="1"/>
</dbReference>
<dbReference type="InterPro" id="IPR052527">
    <property type="entry name" value="Metal_cation-efflux_comp"/>
</dbReference>
<sequence>MKLKIPPPLWTLLTALTMWLLAHIAPDAFSLPSASWLAAIIAVAGGLITAAGARALSQAKTTLSPHRPDQTTQIVRHGILRFSRNPMYLGMVLFLTAWAIFLGHMLAWLGVAGFIWIITVLQIRPEERLLAEKFGADYADYCRQTRRWL</sequence>